<dbReference type="InterPro" id="IPR007730">
    <property type="entry name" value="SPOR-like_dom"/>
</dbReference>
<reference evidence="4 5" key="1">
    <citation type="journal article" date="2016" name="BMC Genomics">
        <title>Combined genomic and structural analyses of a cultured magnetotactic bacterium reveals its niche adaptation to a dynamic environment.</title>
        <authorList>
            <person name="Araujo A.C."/>
            <person name="Morillo V."/>
            <person name="Cypriano J."/>
            <person name="Teixeira L.C."/>
            <person name="Leao P."/>
            <person name="Lyra S."/>
            <person name="Almeida L.G."/>
            <person name="Bazylinski D.A."/>
            <person name="Vasconcellos A.T."/>
            <person name="Abreu F."/>
            <person name="Lins U."/>
        </authorList>
    </citation>
    <scope>NUCLEOTIDE SEQUENCE [LARGE SCALE GENOMIC DNA]</scope>
    <source>
        <strain evidence="4 5">IT-1</strain>
    </source>
</reference>
<dbReference type="PROSITE" id="PS51724">
    <property type="entry name" value="SPOR"/>
    <property type="match status" value="1"/>
</dbReference>
<sequence>MVTVAAALLGVALLWMSLGGDDPQHEAQAQADGVMQAQREPGEAQALTSRQVTVPLDIAARSGGVAKPAEGGLTAGVSRPNVAPKHVQKSAPRSEASLSPSPDSAPLDGVSQREEETVADLQPDVEMRFYTELAKKHVVIPVEAVNTPSMGAAVSRVSHRARSVGDKQAVSSVSVAKAPKRVFRTDLAKAAPKPANAATPASERVWNPKKEQVAKRAQVAHRPNLANWNPSQAIDALMAKRAARDDSFILQVASLSKQQEANALASRLQGRGAPARVAVGQIDGRPIYRVRIGPFPSRDAAMAAASRYRVNGAKVFANKG</sequence>
<dbReference type="InterPro" id="IPR036680">
    <property type="entry name" value="SPOR-like_sf"/>
</dbReference>
<feature type="region of interest" description="Disordered" evidence="1">
    <location>
        <begin position="64"/>
        <end position="117"/>
    </location>
</feature>
<evidence type="ECO:0000313" key="4">
    <source>
        <dbReference type="EMBL" id="OSM07199.1"/>
    </source>
</evidence>
<dbReference type="Gene3D" id="3.30.70.1070">
    <property type="entry name" value="Sporulation related repeat"/>
    <property type="match status" value="1"/>
</dbReference>
<dbReference type="OrthoDB" id="9766672at2"/>
<dbReference type="AlphaFoldDB" id="A0A1Y2K9A4"/>
<dbReference type="EMBL" id="LVJN01000015">
    <property type="protein sequence ID" value="OSM07199.1"/>
    <property type="molecule type" value="Genomic_DNA"/>
</dbReference>
<dbReference type="STRING" id="1434232.MAIT1_03875"/>
<evidence type="ECO:0000256" key="2">
    <source>
        <dbReference type="SAM" id="SignalP"/>
    </source>
</evidence>
<organism evidence="4 5">
    <name type="scientific">Magnetofaba australis IT-1</name>
    <dbReference type="NCBI Taxonomy" id="1434232"/>
    <lineage>
        <taxon>Bacteria</taxon>
        <taxon>Pseudomonadati</taxon>
        <taxon>Pseudomonadota</taxon>
        <taxon>Magnetococcia</taxon>
        <taxon>Magnetococcales</taxon>
        <taxon>Magnetococcaceae</taxon>
        <taxon>Magnetofaba</taxon>
    </lineage>
</organism>
<comment type="caution">
    <text evidence="4">The sequence shown here is derived from an EMBL/GenBank/DDBJ whole genome shotgun (WGS) entry which is preliminary data.</text>
</comment>
<evidence type="ECO:0000313" key="5">
    <source>
        <dbReference type="Proteomes" id="UP000194003"/>
    </source>
</evidence>
<dbReference type="InterPro" id="IPR052521">
    <property type="entry name" value="Cell_div_SPOR-domain"/>
</dbReference>
<evidence type="ECO:0000256" key="1">
    <source>
        <dbReference type="SAM" id="MobiDB-lite"/>
    </source>
</evidence>
<keyword evidence="2" id="KW-0732">Signal</keyword>
<dbReference type="RefSeq" id="WP_085441151.1">
    <property type="nucleotide sequence ID" value="NZ_LVJN01000015.1"/>
</dbReference>
<feature type="compositionally biased region" description="Low complexity" evidence="1">
    <location>
        <begin position="96"/>
        <end position="108"/>
    </location>
</feature>
<dbReference type="SUPFAM" id="SSF110997">
    <property type="entry name" value="Sporulation related repeat"/>
    <property type="match status" value="1"/>
</dbReference>
<accession>A0A1Y2K9A4</accession>
<dbReference type="GO" id="GO:0032506">
    <property type="term" value="P:cytokinetic process"/>
    <property type="evidence" value="ECO:0007669"/>
    <property type="project" value="TreeGrafter"/>
</dbReference>
<dbReference type="Pfam" id="PF05036">
    <property type="entry name" value="SPOR"/>
    <property type="match status" value="1"/>
</dbReference>
<dbReference type="GO" id="GO:0042834">
    <property type="term" value="F:peptidoglycan binding"/>
    <property type="evidence" value="ECO:0007669"/>
    <property type="project" value="InterPro"/>
</dbReference>
<name>A0A1Y2K9A4_9PROT</name>
<protein>
    <submittedName>
        <fullName evidence="4">Putative Sporulation domain protein</fullName>
    </submittedName>
</protein>
<feature type="domain" description="SPOR" evidence="3">
    <location>
        <begin position="242"/>
        <end position="320"/>
    </location>
</feature>
<evidence type="ECO:0000259" key="3">
    <source>
        <dbReference type="PROSITE" id="PS51724"/>
    </source>
</evidence>
<dbReference type="Proteomes" id="UP000194003">
    <property type="component" value="Unassembled WGS sequence"/>
</dbReference>
<dbReference type="PANTHER" id="PTHR38687:SF1">
    <property type="entry name" value="CELL DIVISION PROTEIN DEDD"/>
    <property type="match status" value="1"/>
</dbReference>
<proteinExistence type="predicted"/>
<feature type="chain" id="PRO_5013028309" evidence="2">
    <location>
        <begin position="21"/>
        <end position="320"/>
    </location>
</feature>
<dbReference type="PANTHER" id="PTHR38687">
    <property type="entry name" value="CELL DIVISION PROTEIN DEDD-RELATED"/>
    <property type="match status" value="1"/>
</dbReference>
<keyword evidence="5" id="KW-1185">Reference proteome</keyword>
<dbReference type="GO" id="GO:0030428">
    <property type="term" value="C:cell septum"/>
    <property type="evidence" value="ECO:0007669"/>
    <property type="project" value="TreeGrafter"/>
</dbReference>
<feature type="signal peptide" evidence="2">
    <location>
        <begin position="1"/>
        <end position="20"/>
    </location>
</feature>
<gene>
    <name evidence="4" type="ORF">MAIT1_03875</name>
</gene>
<dbReference type="GO" id="GO:0032153">
    <property type="term" value="C:cell division site"/>
    <property type="evidence" value="ECO:0007669"/>
    <property type="project" value="TreeGrafter"/>
</dbReference>